<dbReference type="Proteomes" id="UP000639403">
    <property type="component" value="Unassembled WGS sequence"/>
</dbReference>
<evidence type="ECO:0000313" key="3">
    <source>
        <dbReference type="Proteomes" id="UP000639403"/>
    </source>
</evidence>
<proteinExistence type="predicted"/>
<evidence type="ECO:0000313" key="2">
    <source>
        <dbReference type="EMBL" id="KAF9817317.1"/>
    </source>
</evidence>
<organism evidence="2 3">
    <name type="scientific">Rhodonia placenta</name>
    <dbReference type="NCBI Taxonomy" id="104341"/>
    <lineage>
        <taxon>Eukaryota</taxon>
        <taxon>Fungi</taxon>
        <taxon>Dikarya</taxon>
        <taxon>Basidiomycota</taxon>
        <taxon>Agaricomycotina</taxon>
        <taxon>Agaricomycetes</taxon>
        <taxon>Polyporales</taxon>
        <taxon>Adustoporiaceae</taxon>
        <taxon>Rhodonia</taxon>
    </lineage>
</organism>
<reference evidence="2" key="1">
    <citation type="submission" date="2020-11" db="EMBL/GenBank/DDBJ databases">
        <authorList>
            <person name="Koelle M."/>
            <person name="Horta M.A.C."/>
            <person name="Nowrousian M."/>
            <person name="Ohm R.A."/>
            <person name="Benz P."/>
            <person name="Pilgard A."/>
        </authorList>
    </citation>
    <scope>NUCLEOTIDE SEQUENCE</scope>
    <source>
        <strain evidence="2">FPRL280</strain>
    </source>
</reference>
<gene>
    <name evidence="2" type="ORF">IEO21_03577</name>
</gene>
<dbReference type="SUPFAM" id="SSF52047">
    <property type="entry name" value="RNI-like"/>
    <property type="match status" value="1"/>
</dbReference>
<dbReference type="AlphaFoldDB" id="A0A8H7U3V0"/>
<dbReference type="InterPro" id="IPR032675">
    <property type="entry name" value="LRR_dom_sf"/>
</dbReference>
<evidence type="ECO:0008006" key="4">
    <source>
        <dbReference type="Google" id="ProtNLM"/>
    </source>
</evidence>
<reference evidence="2" key="2">
    <citation type="journal article" name="Front. Microbiol.">
        <title>Degradative Capacity of Two Strains of Rhodonia placenta: From Phenotype to Genotype.</title>
        <authorList>
            <person name="Kolle M."/>
            <person name="Horta M.A.C."/>
            <person name="Nowrousian M."/>
            <person name="Ohm R.A."/>
            <person name="Benz J.P."/>
            <person name="Pilgard A."/>
        </authorList>
    </citation>
    <scope>NUCLEOTIDE SEQUENCE</scope>
    <source>
        <strain evidence="2">FPRL280</strain>
    </source>
</reference>
<protein>
    <recommendedName>
        <fullName evidence="4">F-box domain-containing protein</fullName>
    </recommendedName>
</protein>
<evidence type="ECO:0000256" key="1">
    <source>
        <dbReference type="SAM" id="MobiDB-lite"/>
    </source>
</evidence>
<name>A0A8H7U3V0_9APHY</name>
<accession>A0A8H7U3V0</accession>
<dbReference type="EMBL" id="JADOXO010000045">
    <property type="protein sequence ID" value="KAF9817317.1"/>
    <property type="molecule type" value="Genomic_DNA"/>
</dbReference>
<dbReference type="Gene3D" id="3.80.10.10">
    <property type="entry name" value="Ribonuclease Inhibitor"/>
    <property type="match status" value="1"/>
</dbReference>
<sequence>MSNTACQCARRTTQAMKMHHPNRGDRRSVIVTPGAIDTGQPRPLAIIVAHVATHARNLDSHSGQRPSNMHNSPVCTSATVSPELPPELISAIIEQLYYDEDGNPDRRALYACALVSAAWTSPAQRLLFHTVQLHGPRAFTFLHAIHPARPSGTRLGEHVRRLEVRIGSGPGSGSPTSPDATSLRPTEFLTLLAHCPRLYELILRAYNVHAFEEPLTRALAVLASDPSRTPLRALSLLRAGVQSPLLYQLLAVFPSVRFLRLGSEMAAPLPKSPASVALTELVLYRLPSPRILSWLLASSLSTLVILDLRDAPDVQLTEILAPHGPHLRSLRLLRYNARGAALIRLCPALEELVLFQLSTFLPLANLPQTLEHLSFRDFSWTSNPSLQTIIAAIETLPRLRLLTCDANAKQHGDFPALRRKCEKKGIALRTDALPIRTFEDAVPVNRFPRRKSISNFPLMNERVGAADQLMHQS</sequence>
<comment type="caution">
    <text evidence="2">The sequence shown here is derived from an EMBL/GenBank/DDBJ whole genome shotgun (WGS) entry which is preliminary data.</text>
</comment>
<feature type="compositionally biased region" description="Polar residues" evidence="1">
    <location>
        <begin position="60"/>
        <end position="80"/>
    </location>
</feature>
<feature type="region of interest" description="Disordered" evidence="1">
    <location>
        <begin position="58"/>
        <end position="80"/>
    </location>
</feature>